<keyword evidence="2" id="KW-0472">Membrane</keyword>
<keyword evidence="2" id="KW-1133">Transmembrane helix</keyword>
<evidence type="ECO:0000313" key="4">
    <source>
        <dbReference type="Proteomes" id="UP000288547"/>
    </source>
</evidence>
<dbReference type="OrthoDB" id="4981704at2"/>
<evidence type="ECO:0000256" key="1">
    <source>
        <dbReference type="SAM" id="MobiDB-lite"/>
    </source>
</evidence>
<evidence type="ECO:0000313" key="3">
    <source>
        <dbReference type="EMBL" id="RWZ52011.1"/>
    </source>
</evidence>
<name>A0A3S4AMT3_9MICO</name>
<reference evidence="3 4" key="1">
    <citation type="submission" date="2018-12" db="EMBL/GenBank/DDBJ databases">
        <authorList>
            <person name="Li F."/>
        </authorList>
    </citation>
    <scope>NUCLEOTIDE SEQUENCE [LARGE SCALE GENOMIC DNA]</scope>
    <source>
        <strain evidence="3 4">11W25H-1</strain>
    </source>
</reference>
<evidence type="ECO:0008006" key="5">
    <source>
        <dbReference type="Google" id="ProtNLM"/>
    </source>
</evidence>
<dbReference type="EMBL" id="RZNB01000002">
    <property type="protein sequence ID" value="RWZ52011.1"/>
    <property type="molecule type" value="Genomic_DNA"/>
</dbReference>
<dbReference type="RefSeq" id="WP_128494722.1">
    <property type="nucleotide sequence ID" value="NZ_RZNB01000002.1"/>
</dbReference>
<protein>
    <recommendedName>
        <fullName evidence="5">DNA polymerase III subunit gamma/tau</fullName>
    </recommendedName>
</protein>
<feature type="compositionally biased region" description="Polar residues" evidence="1">
    <location>
        <begin position="18"/>
        <end position="27"/>
    </location>
</feature>
<feature type="transmembrane region" description="Helical" evidence="2">
    <location>
        <begin position="60"/>
        <end position="83"/>
    </location>
</feature>
<organism evidence="3 4">
    <name type="scientific">Labedella phragmitis</name>
    <dbReference type="NCBI Taxonomy" id="2498849"/>
    <lineage>
        <taxon>Bacteria</taxon>
        <taxon>Bacillati</taxon>
        <taxon>Actinomycetota</taxon>
        <taxon>Actinomycetes</taxon>
        <taxon>Micrococcales</taxon>
        <taxon>Microbacteriaceae</taxon>
        <taxon>Labedella</taxon>
    </lineage>
</organism>
<feature type="transmembrane region" description="Helical" evidence="2">
    <location>
        <begin position="128"/>
        <end position="149"/>
    </location>
</feature>
<feature type="region of interest" description="Disordered" evidence="1">
    <location>
        <begin position="1"/>
        <end position="53"/>
    </location>
</feature>
<feature type="transmembrane region" description="Helical" evidence="2">
    <location>
        <begin position="95"/>
        <end position="122"/>
    </location>
</feature>
<evidence type="ECO:0000256" key="2">
    <source>
        <dbReference type="SAM" id="Phobius"/>
    </source>
</evidence>
<keyword evidence="2" id="KW-0812">Transmembrane</keyword>
<gene>
    <name evidence="3" type="ORF">ELQ90_08060</name>
</gene>
<sequence length="152" mass="16065">MISDDDEALSWAGDDSDPTASSAPVTSRRSRSARETGKDDEGESTDTGDGVETVRQTGPVALVVMSLLGGLLVLSSIGWALSIGPLQAAFRPIDLLGTTMFSLGLVFAVASPFVWLGASIWLTRSRPAWHRVAALAIGTVLLVPWPYLVGLR</sequence>
<dbReference type="Proteomes" id="UP000288547">
    <property type="component" value="Unassembled WGS sequence"/>
</dbReference>
<accession>A0A3S4AMT3</accession>
<comment type="caution">
    <text evidence="3">The sequence shown here is derived from an EMBL/GenBank/DDBJ whole genome shotgun (WGS) entry which is preliminary data.</text>
</comment>
<dbReference type="AlphaFoldDB" id="A0A3S4AMT3"/>
<proteinExistence type="predicted"/>
<keyword evidence="4" id="KW-1185">Reference proteome</keyword>